<dbReference type="Proteomes" id="UP000093044">
    <property type="component" value="Chromosome"/>
</dbReference>
<dbReference type="GeneID" id="83058646"/>
<evidence type="ECO:0000256" key="2">
    <source>
        <dbReference type="ARBA" id="ARBA00007118"/>
    </source>
</evidence>
<evidence type="ECO:0000256" key="3">
    <source>
        <dbReference type="ARBA" id="ARBA00022630"/>
    </source>
</evidence>
<comment type="similarity">
    <text evidence="2">Belongs to the nitroreductase family.</text>
</comment>
<evidence type="ECO:0000259" key="6">
    <source>
        <dbReference type="Pfam" id="PF00881"/>
    </source>
</evidence>
<keyword evidence="5" id="KW-0560">Oxidoreductase</keyword>
<evidence type="ECO:0000313" key="8">
    <source>
        <dbReference type="Proteomes" id="UP000093044"/>
    </source>
</evidence>
<dbReference type="STRING" id="1197717.BED41_12400"/>
<feature type="domain" description="Nitroreductase" evidence="6">
    <location>
        <begin position="5"/>
        <end position="66"/>
    </location>
</feature>
<evidence type="ECO:0000256" key="5">
    <source>
        <dbReference type="ARBA" id="ARBA00023002"/>
    </source>
</evidence>
<organism evidence="7 8">
    <name type="scientific">Cloacibacillus porcorum</name>
    <dbReference type="NCBI Taxonomy" id="1197717"/>
    <lineage>
        <taxon>Bacteria</taxon>
        <taxon>Thermotogati</taxon>
        <taxon>Synergistota</taxon>
        <taxon>Synergistia</taxon>
        <taxon>Synergistales</taxon>
        <taxon>Synergistaceae</taxon>
        <taxon>Cloacibacillus</taxon>
    </lineage>
</organism>
<dbReference type="OrthoDB" id="9812105at2"/>
<sequence>MVSAIMKRRSIRKFTEEKVSADSAMRIVEAGAAAPSAMNRRPVRFILLDKEAMARFAEKVAQKEPFIEGQWAIAVCADRRGYDQEGAWLEDCSAAMENILIAATEMGLGSLWYGVYARPAKEPQVREALKVPKGVEVCGIAVIGHAAEEKEPHRGVDSSILHIGCWKE</sequence>
<keyword evidence="4" id="KW-0288">FMN</keyword>
<dbReference type="SUPFAM" id="SSF55469">
    <property type="entry name" value="FMN-dependent nitroreductase-like"/>
    <property type="match status" value="1"/>
</dbReference>
<gene>
    <name evidence="7" type="ORF">BED41_12400</name>
</gene>
<dbReference type="RefSeq" id="WP_066746815.1">
    <property type="nucleotide sequence ID" value="NZ_CALCLR010000032.1"/>
</dbReference>
<evidence type="ECO:0000256" key="4">
    <source>
        <dbReference type="ARBA" id="ARBA00022643"/>
    </source>
</evidence>
<reference evidence="7" key="1">
    <citation type="submission" date="2016-08" db="EMBL/GenBank/DDBJ databases">
        <title>Complete genome of Cloacibacillus porcorum.</title>
        <authorList>
            <person name="Looft T."/>
            <person name="Bayles D.O."/>
            <person name="Alt D.P."/>
        </authorList>
    </citation>
    <scope>NUCLEOTIDE SEQUENCE [LARGE SCALE GENOMIC DNA]</scope>
    <source>
        <strain evidence="7">CL-84</strain>
    </source>
</reference>
<evidence type="ECO:0000313" key="7">
    <source>
        <dbReference type="EMBL" id="ANZ45814.1"/>
    </source>
</evidence>
<dbReference type="KEGG" id="cpor:BED41_12400"/>
<keyword evidence="3" id="KW-0285">Flavoprotein</keyword>
<dbReference type="PANTHER" id="PTHR43673">
    <property type="entry name" value="NAD(P)H NITROREDUCTASE YDGI-RELATED"/>
    <property type="match status" value="1"/>
</dbReference>
<accession>A0A1B2I776</accession>
<dbReference type="InterPro" id="IPR029479">
    <property type="entry name" value="Nitroreductase"/>
</dbReference>
<dbReference type="AlphaFoldDB" id="A0A1B2I776"/>
<proteinExistence type="inferred from homology"/>
<comment type="cofactor">
    <cofactor evidence="1">
        <name>FMN</name>
        <dbReference type="ChEBI" id="CHEBI:58210"/>
    </cofactor>
</comment>
<protein>
    <submittedName>
        <fullName evidence="7">Nitroreductase</fullName>
    </submittedName>
</protein>
<keyword evidence="8" id="KW-1185">Reference proteome</keyword>
<dbReference type="Gene3D" id="3.40.109.10">
    <property type="entry name" value="NADH Oxidase"/>
    <property type="match status" value="1"/>
</dbReference>
<dbReference type="PANTHER" id="PTHR43673:SF2">
    <property type="entry name" value="NITROREDUCTASE"/>
    <property type="match status" value="1"/>
</dbReference>
<feature type="domain" description="Nitroreductase" evidence="6">
    <location>
        <begin position="83"/>
        <end position="145"/>
    </location>
</feature>
<evidence type="ECO:0000256" key="1">
    <source>
        <dbReference type="ARBA" id="ARBA00001917"/>
    </source>
</evidence>
<dbReference type="Pfam" id="PF00881">
    <property type="entry name" value="Nitroreductase"/>
    <property type="match status" value="2"/>
</dbReference>
<dbReference type="InterPro" id="IPR000415">
    <property type="entry name" value="Nitroreductase-like"/>
</dbReference>
<dbReference type="GO" id="GO:0016491">
    <property type="term" value="F:oxidoreductase activity"/>
    <property type="evidence" value="ECO:0007669"/>
    <property type="project" value="UniProtKB-KW"/>
</dbReference>
<name>A0A1B2I776_9BACT</name>
<dbReference type="EMBL" id="CP016757">
    <property type="protein sequence ID" value="ANZ45814.1"/>
    <property type="molecule type" value="Genomic_DNA"/>
</dbReference>